<gene>
    <name evidence="1" type="ORF">EC9_27110</name>
</gene>
<organism evidence="1 2">
    <name type="scientific">Rosistilla ulvae</name>
    <dbReference type="NCBI Taxonomy" id="1930277"/>
    <lineage>
        <taxon>Bacteria</taxon>
        <taxon>Pseudomonadati</taxon>
        <taxon>Planctomycetota</taxon>
        <taxon>Planctomycetia</taxon>
        <taxon>Pirellulales</taxon>
        <taxon>Pirellulaceae</taxon>
        <taxon>Rosistilla</taxon>
    </lineage>
</organism>
<sequence>MFADTSHRDVASRRRWLQTCSSGFGMLALSSLQQQATAAPTVPLVNPKAKSVILCYMSGGVSHVDSFDPKPQLVKDHGKSMPVKVERTQFNNNGKIFGSPFAFKPYGESGLEISEIFPELGSCADHLAIVRSATTNVNEHAQGNFAIHTGFPFLGHPSAGAWISYGLGAANENLPSYVVLQSGGAVPPHGGVGLFSSGYLPAQHQASILQADKLDAVPNIRPAQSLTLQRQRLDFVRQIDSEFADLARNRQVDAAIENFETAFRMQSAVPEICDISDETDATMSLYGIDDPDPSRSAYGRQALLARKLVEQGVRFVELSCLTRGIGAGGAANPWDQHGDLEKGHRAMAGQVDRPIAALIKDLEARGLLDETLIVFTGEFGRTPFSQGSNGRDHNPFGFSLWLAGGGIRGGTTYGATDELGYRAVEKPCTIYDVWATVLHQLGIDHEKLTFRSGGRDFRLTDVHGNVLNEIIA</sequence>
<protein>
    <recommendedName>
        <fullName evidence="3">Sulfatase</fullName>
    </recommendedName>
</protein>
<dbReference type="RefSeq" id="WP_218934778.1">
    <property type="nucleotide sequence ID" value="NZ_CP036261.1"/>
</dbReference>
<dbReference type="Proteomes" id="UP000319557">
    <property type="component" value="Chromosome"/>
</dbReference>
<dbReference type="InterPro" id="IPR017850">
    <property type="entry name" value="Alkaline_phosphatase_core_sf"/>
</dbReference>
<dbReference type="PROSITE" id="PS51318">
    <property type="entry name" value="TAT"/>
    <property type="match status" value="1"/>
</dbReference>
<reference evidence="1 2" key="1">
    <citation type="submission" date="2019-02" db="EMBL/GenBank/DDBJ databases">
        <title>Deep-cultivation of Planctomycetes and their phenomic and genomic characterization uncovers novel biology.</title>
        <authorList>
            <person name="Wiegand S."/>
            <person name="Jogler M."/>
            <person name="Boedeker C."/>
            <person name="Pinto D."/>
            <person name="Vollmers J."/>
            <person name="Rivas-Marin E."/>
            <person name="Kohn T."/>
            <person name="Peeters S.H."/>
            <person name="Heuer A."/>
            <person name="Rast P."/>
            <person name="Oberbeckmann S."/>
            <person name="Bunk B."/>
            <person name="Jeske O."/>
            <person name="Meyerdierks A."/>
            <person name="Storesund J.E."/>
            <person name="Kallscheuer N."/>
            <person name="Luecker S."/>
            <person name="Lage O.M."/>
            <person name="Pohl T."/>
            <person name="Merkel B.J."/>
            <person name="Hornburger P."/>
            <person name="Mueller R.-W."/>
            <person name="Bruemmer F."/>
            <person name="Labrenz M."/>
            <person name="Spormann A.M."/>
            <person name="Op den Camp H."/>
            <person name="Overmann J."/>
            <person name="Amann R."/>
            <person name="Jetten M.S.M."/>
            <person name="Mascher T."/>
            <person name="Medema M.H."/>
            <person name="Devos D.P."/>
            <person name="Kaster A.-K."/>
            <person name="Ovreas L."/>
            <person name="Rohde M."/>
            <person name="Galperin M.Y."/>
            <person name="Jogler C."/>
        </authorList>
    </citation>
    <scope>NUCLEOTIDE SEQUENCE [LARGE SCALE GENOMIC DNA]</scope>
    <source>
        <strain evidence="1 2">EC9</strain>
    </source>
</reference>
<dbReference type="Pfam" id="PF07394">
    <property type="entry name" value="DUF1501"/>
    <property type="match status" value="1"/>
</dbReference>
<dbReference type="InterPro" id="IPR010869">
    <property type="entry name" value="DUF1501"/>
</dbReference>
<keyword evidence="2" id="KW-1185">Reference proteome</keyword>
<evidence type="ECO:0008006" key="3">
    <source>
        <dbReference type="Google" id="ProtNLM"/>
    </source>
</evidence>
<dbReference type="InterPro" id="IPR006311">
    <property type="entry name" value="TAT_signal"/>
</dbReference>
<dbReference type="SUPFAM" id="SSF53649">
    <property type="entry name" value="Alkaline phosphatase-like"/>
    <property type="match status" value="1"/>
</dbReference>
<dbReference type="PANTHER" id="PTHR43737">
    <property type="entry name" value="BLL7424 PROTEIN"/>
    <property type="match status" value="1"/>
</dbReference>
<dbReference type="Gene3D" id="3.40.720.10">
    <property type="entry name" value="Alkaline Phosphatase, subunit A"/>
    <property type="match status" value="1"/>
</dbReference>
<dbReference type="PANTHER" id="PTHR43737:SF1">
    <property type="entry name" value="DUF1501 DOMAIN-CONTAINING PROTEIN"/>
    <property type="match status" value="1"/>
</dbReference>
<dbReference type="EMBL" id="CP036261">
    <property type="protein sequence ID" value="QDS88520.1"/>
    <property type="molecule type" value="Genomic_DNA"/>
</dbReference>
<dbReference type="AlphaFoldDB" id="A0A517M0W1"/>
<evidence type="ECO:0000313" key="2">
    <source>
        <dbReference type="Proteomes" id="UP000319557"/>
    </source>
</evidence>
<name>A0A517M0W1_9BACT</name>
<accession>A0A517M0W1</accession>
<dbReference type="KEGG" id="ruv:EC9_27110"/>
<proteinExistence type="predicted"/>
<evidence type="ECO:0000313" key="1">
    <source>
        <dbReference type="EMBL" id="QDS88520.1"/>
    </source>
</evidence>